<organism evidence="2 3">
    <name type="scientific">Magallana gigas</name>
    <name type="common">Pacific oyster</name>
    <name type="synonym">Crassostrea gigas</name>
    <dbReference type="NCBI Taxonomy" id="29159"/>
    <lineage>
        <taxon>Eukaryota</taxon>
        <taxon>Metazoa</taxon>
        <taxon>Spiralia</taxon>
        <taxon>Lophotrochozoa</taxon>
        <taxon>Mollusca</taxon>
        <taxon>Bivalvia</taxon>
        <taxon>Autobranchia</taxon>
        <taxon>Pteriomorphia</taxon>
        <taxon>Ostreida</taxon>
        <taxon>Ostreoidea</taxon>
        <taxon>Ostreidae</taxon>
        <taxon>Magallana</taxon>
    </lineage>
</organism>
<reference evidence="2" key="1">
    <citation type="submission" date="2022-08" db="UniProtKB">
        <authorList>
            <consortium name="EnsemblMetazoa"/>
        </authorList>
    </citation>
    <scope>IDENTIFICATION</scope>
    <source>
        <strain evidence="2">05x7-T-G4-1.051#20</strain>
    </source>
</reference>
<dbReference type="InterPro" id="IPR015819">
    <property type="entry name" value="Lipid_transp_b-sht_shell"/>
</dbReference>
<proteinExistence type="predicted"/>
<dbReference type="Gene3D" id="2.30.230.10">
    <property type="entry name" value="Lipovitellin, beta-sheet shell regions, chain A"/>
    <property type="match status" value="1"/>
</dbReference>
<protein>
    <submittedName>
        <fullName evidence="2">Uncharacterized protein</fullName>
    </submittedName>
</protein>
<dbReference type="InterPro" id="IPR015816">
    <property type="entry name" value="Vitellinogen_b-sht_N"/>
</dbReference>
<evidence type="ECO:0000256" key="1">
    <source>
        <dbReference type="SAM" id="SignalP"/>
    </source>
</evidence>
<keyword evidence="3" id="KW-1185">Reference proteome</keyword>
<dbReference type="AlphaFoldDB" id="A0A8W8K2W8"/>
<dbReference type="SUPFAM" id="SSF56968">
    <property type="entry name" value="Lipovitellin-phosvitin complex, beta-sheet shell regions"/>
    <property type="match status" value="1"/>
</dbReference>
<dbReference type="SUPFAM" id="SSF48431">
    <property type="entry name" value="Lipovitellin-phosvitin complex, superhelical domain"/>
    <property type="match status" value="1"/>
</dbReference>
<evidence type="ECO:0000313" key="2">
    <source>
        <dbReference type="EnsemblMetazoa" id="G21884.1:cds"/>
    </source>
</evidence>
<dbReference type="InterPro" id="IPR011030">
    <property type="entry name" value="Lipovitellin_superhlx_dom"/>
</dbReference>
<accession>A0A8W8K2W8</accession>
<name>A0A8W8K2W8_MAGGI</name>
<dbReference type="Proteomes" id="UP000005408">
    <property type="component" value="Unassembled WGS sequence"/>
</dbReference>
<dbReference type="EnsemblMetazoa" id="G21884.1">
    <property type="protein sequence ID" value="G21884.1:cds"/>
    <property type="gene ID" value="G21884"/>
</dbReference>
<feature type="chain" id="PRO_5036465144" evidence="1">
    <location>
        <begin position="24"/>
        <end position="587"/>
    </location>
</feature>
<dbReference type="Gene3D" id="1.25.10.20">
    <property type="entry name" value="Vitellinogen, superhelical"/>
    <property type="match status" value="1"/>
</dbReference>
<evidence type="ECO:0000313" key="3">
    <source>
        <dbReference type="Proteomes" id="UP000005408"/>
    </source>
</evidence>
<dbReference type="GO" id="GO:0005319">
    <property type="term" value="F:lipid transporter activity"/>
    <property type="evidence" value="ECO:0007669"/>
    <property type="project" value="InterPro"/>
</dbReference>
<sequence length="587" mass="66619">MGAWRVGTLVAFVVYLLIPNIQGRFINFKPGYEYVYSFNGHSTVNDVGKFVVQAKVGYTNIQQRAEGQELLLKVHTFNLAPENDPNVKGADYDFSKWFSFVISPRGEITHVYHPAGEDEEVIVSKKGFAALFASRLHEEGEVPGKVGNEGFTYHITEHGHEGEHNATYTVAPSQEGLKFTKIRHGHPVQYARANYSKTMHYHDFLGTIHSVLIDESFKSPTTPPGFDPHAGMRKIKAVNEFSTMAYPEMAYVSQGNLHFLTRHVDKQEWRKPNKNMLTVSIKLGNIKPRRKYLNVTEARKEIVGNLTCMENQPDQGAPAQTVCFRKIVDVLEILPDEEIINIAHFYFTKLQPTVAKYRIATENMIDAYGVLATELAEKLLAEKIFLSPNPNHDYVKRVLTHVVSNDKPPSEFLLQTLEDAVFHKDKFPPQFYIQDTQSRCMLALGSVSNKLRKHGNPERARRNVDKVHELLGYHDPWLYRKRRETMAPLEKEKHDHYKVVLLETLGNARLDHSYDYIVSHINSTNSPWVKRAGCHALRKYEHDHSCTVLRSGFTGNGMIPETAHDTVQITSFKGGHGVLRLSASGAS</sequence>
<keyword evidence="1" id="KW-0732">Signal</keyword>
<feature type="signal peptide" evidence="1">
    <location>
        <begin position="1"/>
        <end position="23"/>
    </location>
</feature>